<dbReference type="InterPro" id="IPR041698">
    <property type="entry name" value="Methyltransf_25"/>
</dbReference>
<organism evidence="2">
    <name type="scientific">hydrothermal vent metagenome</name>
    <dbReference type="NCBI Taxonomy" id="652676"/>
    <lineage>
        <taxon>unclassified sequences</taxon>
        <taxon>metagenomes</taxon>
        <taxon>ecological metagenomes</taxon>
    </lineage>
</organism>
<reference evidence="2" key="1">
    <citation type="submission" date="2018-06" db="EMBL/GenBank/DDBJ databases">
        <authorList>
            <person name="Zhirakovskaya E."/>
        </authorList>
    </citation>
    <scope>NUCLEOTIDE SEQUENCE</scope>
</reference>
<dbReference type="AlphaFoldDB" id="A0A3B0SJ79"/>
<evidence type="ECO:0000313" key="2">
    <source>
        <dbReference type="EMBL" id="VAV94965.1"/>
    </source>
</evidence>
<sequence length="188" mass="19962">MDDGSGFQVANNAAAHYEAHVERFMAPFVRALVGAVVRQGDTVLDVACGTGFATRAAAAATGASGRAAGSDLNAAMVAMAQSIPTPLTVDIDWHQASTLDLPFSNGEFDTVICQQGLQFFPDPSAGLREMARVCRTGGRIAATVWSAIEDSPFLAAEFAMFGQYCDANPAEFLRTFISDGERRIASWF</sequence>
<dbReference type="InterPro" id="IPR029063">
    <property type="entry name" value="SAM-dependent_MTases_sf"/>
</dbReference>
<dbReference type="Pfam" id="PF13649">
    <property type="entry name" value="Methyltransf_25"/>
    <property type="match status" value="1"/>
</dbReference>
<dbReference type="PANTHER" id="PTHR43591:SF24">
    <property type="entry name" value="2-METHOXY-6-POLYPRENYL-1,4-BENZOQUINOL METHYLASE, MITOCHONDRIAL"/>
    <property type="match status" value="1"/>
</dbReference>
<dbReference type="GO" id="GO:0008168">
    <property type="term" value="F:methyltransferase activity"/>
    <property type="evidence" value="ECO:0007669"/>
    <property type="project" value="TreeGrafter"/>
</dbReference>
<accession>A0A3B0SJ79</accession>
<dbReference type="EMBL" id="UOEK01000068">
    <property type="protein sequence ID" value="VAV94965.1"/>
    <property type="molecule type" value="Genomic_DNA"/>
</dbReference>
<gene>
    <name evidence="2" type="ORF">MNBD_ACTINO02-2876</name>
</gene>
<feature type="non-terminal residue" evidence="2">
    <location>
        <position position="188"/>
    </location>
</feature>
<protein>
    <recommendedName>
        <fullName evidence="1">Methyltransferase domain-containing protein</fullName>
    </recommendedName>
</protein>
<dbReference type="SUPFAM" id="SSF53335">
    <property type="entry name" value="S-adenosyl-L-methionine-dependent methyltransferases"/>
    <property type="match status" value="1"/>
</dbReference>
<dbReference type="CDD" id="cd02440">
    <property type="entry name" value="AdoMet_MTases"/>
    <property type="match status" value="1"/>
</dbReference>
<name>A0A3B0SJ79_9ZZZZ</name>
<feature type="domain" description="Methyltransferase" evidence="1">
    <location>
        <begin position="43"/>
        <end position="138"/>
    </location>
</feature>
<proteinExistence type="predicted"/>
<dbReference type="PANTHER" id="PTHR43591">
    <property type="entry name" value="METHYLTRANSFERASE"/>
    <property type="match status" value="1"/>
</dbReference>
<evidence type="ECO:0000259" key="1">
    <source>
        <dbReference type="Pfam" id="PF13649"/>
    </source>
</evidence>
<dbReference type="Gene3D" id="3.40.50.150">
    <property type="entry name" value="Vaccinia Virus protein VP39"/>
    <property type="match status" value="1"/>
</dbReference>